<feature type="domain" description="NodB homology" evidence="3">
    <location>
        <begin position="110"/>
        <end position="297"/>
    </location>
</feature>
<evidence type="ECO:0000259" key="3">
    <source>
        <dbReference type="PROSITE" id="PS51677"/>
    </source>
</evidence>
<evidence type="ECO:0000313" key="5">
    <source>
        <dbReference type="Proteomes" id="UP000321816"/>
    </source>
</evidence>
<dbReference type="GO" id="GO:0016810">
    <property type="term" value="F:hydrolase activity, acting on carbon-nitrogen (but not peptide) bonds"/>
    <property type="evidence" value="ECO:0007669"/>
    <property type="project" value="InterPro"/>
</dbReference>
<organism evidence="4 5">
    <name type="scientific">Alkalicoccus halolimnae</name>
    <dbReference type="NCBI Taxonomy" id="1667239"/>
    <lineage>
        <taxon>Bacteria</taxon>
        <taxon>Bacillati</taxon>
        <taxon>Bacillota</taxon>
        <taxon>Bacilli</taxon>
        <taxon>Bacillales</taxon>
        <taxon>Bacillaceae</taxon>
        <taxon>Alkalicoccus</taxon>
    </lineage>
</organism>
<dbReference type="EMBL" id="CP144914">
    <property type="protein sequence ID" value="WWD79658.1"/>
    <property type="molecule type" value="Genomic_DNA"/>
</dbReference>
<dbReference type="InterPro" id="IPR002509">
    <property type="entry name" value="NODB_dom"/>
</dbReference>
<keyword evidence="5" id="KW-1185">Reference proteome</keyword>
<dbReference type="GO" id="GO:0005576">
    <property type="term" value="C:extracellular region"/>
    <property type="evidence" value="ECO:0007669"/>
    <property type="project" value="UniProtKB-SubCell"/>
</dbReference>
<evidence type="ECO:0000256" key="2">
    <source>
        <dbReference type="ARBA" id="ARBA00022729"/>
    </source>
</evidence>
<keyword evidence="2" id="KW-0732">Signal</keyword>
<dbReference type="AlphaFoldDB" id="A0A5C7FJB3"/>
<dbReference type="InterPro" id="IPR011330">
    <property type="entry name" value="Glyco_hydro/deAcase_b/a-brl"/>
</dbReference>
<dbReference type="Pfam" id="PF01522">
    <property type="entry name" value="Polysacc_deac_1"/>
    <property type="match status" value="1"/>
</dbReference>
<evidence type="ECO:0000313" key="4">
    <source>
        <dbReference type="EMBL" id="WWD79658.1"/>
    </source>
</evidence>
<reference evidence="4 5" key="1">
    <citation type="submission" date="2024-01" db="EMBL/GenBank/DDBJ databases">
        <title>Complete Genome Sequence of Alkalicoccus halolimnae BZ-SZ-XJ29T, a Moderately Halophilic Bacterium Isolated from a Salt Lake.</title>
        <authorList>
            <person name="Zhao B."/>
        </authorList>
    </citation>
    <scope>NUCLEOTIDE SEQUENCE [LARGE SCALE GENOMIC DNA]</scope>
    <source>
        <strain evidence="4 5">BZ-SZ-XJ29</strain>
    </source>
</reference>
<accession>A0A5C7FJB3</accession>
<dbReference type="Proteomes" id="UP000321816">
    <property type="component" value="Chromosome"/>
</dbReference>
<dbReference type="PROSITE" id="PS51677">
    <property type="entry name" value="NODB"/>
    <property type="match status" value="1"/>
</dbReference>
<dbReference type="KEGG" id="ahal:FTX54_014845"/>
<evidence type="ECO:0000256" key="1">
    <source>
        <dbReference type="ARBA" id="ARBA00004613"/>
    </source>
</evidence>
<protein>
    <submittedName>
        <fullName evidence="4">Polysaccharide deacetylase family protein</fullName>
    </submittedName>
</protein>
<dbReference type="GO" id="GO:0005975">
    <property type="term" value="P:carbohydrate metabolic process"/>
    <property type="evidence" value="ECO:0007669"/>
    <property type="project" value="InterPro"/>
</dbReference>
<dbReference type="SUPFAM" id="SSF88713">
    <property type="entry name" value="Glycoside hydrolase/deacetylase"/>
    <property type="match status" value="1"/>
</dbReference>
<name>A0A5C7FJB3_9BACI</name>
<dbReference type="Gene3D" id="3.20.20.370">
    <property type="entry name" value="Glycoside hydrolase/deacetylase"/>
    <property type="match status" value="1"/>
</dbReference>
<dbReference type="RefSeq" id="WP_147803681.1">
    <property type="nucleotide sequence ID" value="NZ_CP144914.1"/>
</dbReference>
<dbReference type="PANTHER" id="PTHR34216">
    <property type="match status" value="1"/>
</dbReference>
<dbReference type="OrthoDB" id="9778320at2"/>
<sequence length="297" mass="34281">MKQLSIISGLIILVSFSLHLLTDQLLPPDPYDDEVTRENVLMNRFIGNYNVGFPVLTYQEFSESSSEEGAVSEAVFREHLEALQRAGYTSITEERLVLYKNGNREALPEKPLLITMDDGYKSNYEVAYPVLEEMDMNATIFTVAGRRDQGVNNHFTWEEAREMVESGNISIQSKTYDLHDRVENEEGEEVSSLTYRMPEESDEAYRERVREDLELSVDRIEEEVGNEVTTLSLPYGDYNEEVLEISEDLGIELFFSTYQNLNTEENLERGMMYRFGVEPDMSGRDLVQMLEQTMYVD</sequence>
<dbReference type="InterPro" id="IPR051398">
    <property type="entry name" value="Polysacch_Deacetylase"/>
</dbReference>
<proteinExistence type="predicted"/>
<dbReference type="PANTHER" id="PTHR34216:SF3">
    <property type="entry name" value="POLY-BETA-1,6-N-ACETYL-D-GLUCOSAMINE N-DEACETYLASE"/>
    <property type="match status" value="1"/>
</dbReference>
<gene>
    <name evidence="4" type="ORF">FTX54_014845</name>
</gene>
<comment type="subcellular location">
    <subcellularLocation>
        <location evidence="1">Secreted</location>
    </subcellularLocation>
</comment>